<accession>A0A0E9SR58</accession>
<evidence type="ECO:0000313" key="1">
    <source>
        <dbReference type="EMBL" id="JAH43013.1"/>
    </source>
</evidence>
<organism evidence="1">
    <name type="scientific">Anguilla anguilla</name>
    <name type="common">European freshwater eel</name>
    <name type="synonym">Muraena anguilla</name>
    <dbReference type="NCBI Taxonomy" id="7936"/>
    <lineage>
        <taxon>Eukaryota</taxon>
        <taxon>Metazoa</taxon>
        <taxon>Chordata</taxon>
        <taxon>Craniata</taxon>
        <taxon>Vertebrata</taxon>
        <taxon>Euteleostomi</taxon>
        <taxon>Actinopterygii</taxon>
        <taxon>Neopterygii</taxon>
        <taxon>Teleostei</taxon>
        <taxon>Anguilliformes</taxon>
        <taxon>Anguillidae</taxon>
        <taxon>Anguilla</taxon>
    </lineage>
</organism>
<name>A0A0E9SR58_ANGAN</name>
<reference evidence="1" key="1">
    <citation type="submission" date="2014-11" db="EMBL/GenBank/DDBJ databases">
        <authorList>
            <person name="Amaro Gonzalez C."/>
        </authorList>
    </citation>
    <scope>NUCLEOTIDE SEQUENCE</scope>
</reference>
<reference evidence="1" key="2">
    <citation type="journal article" date="2015" name="Fish Shellfish Immunol.">
        <title>Early steps in the European eel (Anguilla anguilla)-Vibrio vulnificus interaction in the gills: Role of the RtxA13 toxin.</title>
        <authorList>
            <person name="Callol A."/>
            <person name="Pajuelo D."/>
            <person name="Ebbesson L."/>
            <person name="Teles M."/>
            <person name="MacKenzie S."/>
            <person name="Amaro C."/>
        </authorList>
    </citation>
    <scope>NUCLEOTIDE SEQUENCE</scope>
</reference>
<dbReference type="EMBL" id="GBXM01065564">
    <property type="protein sequence ID" value="JAH43013.1"/>
    <property type="molecule type" value="Transcribed_RNA"/>
</dbReference>
<proteinExistence type="predicted"/>
<dbReference type="AlphaFoldDB" id="A0A0E9SR58"/>
<protein>
    <submittedName>
        <fullName evidence="1">Uncharacterized protein</fullName>
    </submittedName>
</protein>
<sequence length="29" mass="3540">MYYKCHKGVKFFIKVTSGKYYEPSMGHYF</sequence>